<keyword evidence="1" id="KW-0479">Metal-binding</keyword>
<organism evidence="4 6">
    <name type="scientific">Medicago truncatula</name>
    <name type="common">Barrel medic</name>
    <name type="synonym">Medicago tribuloides</name>
    <dbReference type="NCBI Taxonomy" id="3880"/>
    <lineage>
        <taxon>Eukaryota</taxon>
        <taxon>Viridiplantae</taxon>
        <taxon>Streptophyta</taxon>
        <taxon>Embryophyta</taxon>
        <taxon>Tracheophyta</taxon>
        <taxon>Spermatophyta</taxon>
        <taxon>Magnoliopsida</taxon>
        <taxon>eudicotyledons</taxon>
        <taxon>Gunneridae</taxon>
        <taxon>Pentapetalae</taxon>
        <taxon>rosids</taxon>
        <taxon>fabids</taxon>
        <taxon>Fabales</taxon>
        <taxon>Fabaceae</taxon>
        <taxon>Papilionoideae</taxon>
        <taxon>50 kb inversion clade</taxon>
        <taxon>NPAAA clade</taxon>
        <taxon>Hologalegina</taxon>
        <taxon>IRL clade</taxon>
        <taxon>Trifolieae</taxon>
        <taxon>Medicago</taxon>
    </lineage>
</organism>
<accession>A0A072TU27</accession>
<reference evidence="5" key="3">
    <citation type="submission" date="2015-04" db="UniProtKB">
        <authorList>
            <consortium name="EnsemblPlants"/>
        </authorList>
    </citation>
    <scope>IDENTIFICATION</scope>
    <source>
        <strain evidence="5">cv. Jemalong A17</strain>
    </source>
</reference>
<dbReference type="PANTHER" id="PTHR47531">
    <property type="entry name" value="RING/U-BOX SUPERFAMILY PROTEIN"/>
    <property type="match status" value="1"/>
</dbReference>
<dbReference type="PANTHER" id="PTHR47531:SF3">
    <property type="entry name" value="TRANSCRIPTION FACTOR C2H2 FAMILY-RELATED"/>
    <property type="match status" value="1"/>
</dbReference>
<dbReference type="Proteomes" id="UP000002051">
    <property type="component" value="Chromosome 8"/>
</dbReference>
<feature type="compositionally biased region" description="Polar residues" evidence="2">
    <location>
        <begin position="41"/>
        <end position="55"/>
    </location>
</feature>
<dbReference type="ExpressionAtlas" id="A0A072TU27">
    <property type="expression patterns" value="differential"/>
</dbReference>
<feature type="region of interest" description="Disordered" evidence="2">
    <location>
        <begin position="1"/>
        <end position="77"/>
    </location>
</feature>
<keyword evidence="1" id="KW-0863">Zinc-finger</keyword>
<evidence type="ECO:0000313" key="4">
    <source>
        <dbReference type="EMBL" id="KEH20328.1"/>
    </source>
</evidence>
<evidence type="ECO:0000256" key="1">
    <source>
        <dbReference type="PROSITE-ProRule" id="PRU00175"/>
    </source>
</evidence>
<dbReference type="SUPFAM" id="SSF57850">
    <property type="entry name" value="RING/U-box"/>
    <property type="match status" value="1"/>
</dbReference>
<gene>
    <name evidence="5" type="primary">11424625</name>
    <name evidence="4" type="ordered locus">MTR_8g072020</name>
</gene>
<sequence length="464" mass="52312">MGSNSSKATRKSSSKGLKGFHSSCLGTCSGSHDSDNEEQNKVNGNDVTYADNGNLSDRDEVKAGYSDNTRSSVHASSTNLLNPTSRFLSQFGITPGPCSSLTNINETTRCHEDTAINFRSNASGSGLPCIGGIGARDELEINLFSPRIQTETEHTKTRHLDQRNGTREQVEENVRFSRTLSVGRLRDRVLRRSTLSDVTFFPLQQERELRDDIQNTLRQTLEADSRVSPSDHSAYSCSTSRYPQSSMSNSMFSNQNYDVETSQLREGRYQDLLEHRSNFLERRRRIRSQVRSLQRLGSRRENQSAHERSCILSGQHRSARCMCRFRNRDTNSNDDTGTRASISRVVVLAEALFEVLDEIHQQSVVLSSHPSVSSIGSVPAPINVVESLPVKLYEKFHKHQEDATQCYICLVEYNDGDSVRVLPCNHEFHRTCIDKWLKEIHRVCPLCRGNICISNSPPTRNFSE</sequence>
<feature type="compositionally biased region" description="Polar residues" evidence="2">
    <location>
        <begin position="227"/>
        <end position="243"/>
    </location>
</feature>
<evidence type="ECO:0000256" key="2">
    <source>
        <dbReference type="SAM" id="MobiDB-lite"/>
    </source>
</evidence>
<name>A0A072TU27_MEDTR</name>
<dbReference type="OrthoDB" id="8062037at2759"/>
<evidence type="ECO:0000313" key="5">
    <source>
        <dbReference type="EnsemblPlants" id="KEH20328"/>
    </source>
</evidence>
<dbReference type="Pfam" id="PF13639">
    <property type="entry name" value="zf-RING_2"/>
    <property type="match status" value="1"/>
</dbReference>
<evidence type="ECO:0000259" key="3">
    <source>
        <dbReference type="PROSITE" id="PS50089"/>
    </source>
</evidence>
<dbReference type="Gene3D" id="3.30.40.10">
    <property type="entry name" value="Zinc/RING finger domain, C3HC4 (zinc finger)"/>
    <property type="match status" value="1"/>
</dbReference>
<keyword evidence="1" id="KW-0862">Zinc</keyword>
<keyword evidence="6" id="KW-1185">Reference proteome</keyword>
<dbReference type="HOGENOM" id="CLU_035654_0_0_1"/>
<feature type="domain" description="RING-type" evidence="3">
    <location>
        <begin position="406"/>
        <end position="448"/>
    </location>
</feature>
<feature type="region of interest" description="Disordered" evidence="2">
    <location>
        <begin position="222"/>
        <end position="250"/>
    </location>
</feature>
<dbReference type="SMART" id="SM00184">
    <property type="entry name" value="RING"/>
    <property type="match status" value="1"/>
</dbReference>
<evidence type="ECO:0000313" key="6">
    <source>
        <dbReference type="Proteomes" id="UP000002051"/>
    </source>
</evidence>
<protein>
    <submittedName>
        <fullName evidence="4">Zinc finger, C3HC4 type (RING finger) protein</fullName>
    </submittedName>
</protein>
<dbReference type="GO" id="GO:0008270">
    <property type="term" value="F:zinc ion binding"/>
    <property type="evidence" value="ECO:0007669"/>
    <property type="project" value="UniProtKB-KW"/>
</dbReference>
<dbReference type="EnsemblPlants" id="KEH20328">
    <property type="protein sequence ID" value="KEH20328"/>
    <property type="gene ID" value="MTR_8g072020"/>
</dbReference>
<dbReference type="InterPro" id="IPR013083">
    <property type="entry name" value="Znf_RING/FYVE/PHD"/>
</dbReference>
<feature type="compositionally biased region" description="Polar residues" evidence="2">
    <location>
        <begin position="66"/>
        <end position="77"/>
    </location>
</feature>
<dbReference type="AlphaFoldDB" id="A0A072TU27"/>
<dbReference type="InterPro" id="IPR001841">
    <property type="entry name" value="Znf_RING"/>
</dbReference>
<proteinExistence type="predicted"/>
<dbReference type="EMBL" id="CM001224">
    <property type="protein sequence ID" value="KEH20328.1"/>
    <property type="molecule type" value="Genomic_DNA"/>
</dbReference>
<dbReference type="PROSITE" id="PS50089">
    <property type="entry name" value="ZF_RING_2"/>
    <property type="match status" value="1"/>
</dbReference>
<reference evidence="4 6" key="1">
    <citation type="journal article" date="2011" name="Nature">
        <title>The Medicago genome provides insight into the evolution of rhizobial symbioses.</title>
        <authorList>
            <person name="Young N.D."/>
            <person name="Debelle F."/>
            <person name="Oldroyd G.E."/>
            <person name="Geurts R."/>
            <person name="Cannon S.B."/>
            <person name="Udvardi M.K."/>
            <person name="Benedito V.A."/>
            <person name="Mayer K.F."/>
            <person name="Gouzy J."/>
            <person name="Schoof H."/>
            <person name="Van de Peer Y."/>
            <person name="Proost S."/>
            <person name="Cook D.R."/>
            <person name="Meyers B.C."/>
            <person name="Spannagl M."/>
            <person name="Cheung F."/>
            <person name="De Mita S."/>
            <person name="Krishnakumar V."/>
            <person name="Gundlach H."/>
            <person name="Zhou S."/>
            <person name="Mudge J."/>
            <person name="Bharti A.K."/>
            <person name="Murray J.D."/>
            <person name="Naoumkina M.A."/>
            <person name="Rosen B."/>
            <person name="Silverstein K.A."/>
            <person name="Tang H."/>
            <person name="Rombauts S."/>
            <person name="Zhao P.X."/>
            <person name="Zhou P."/>
            <person name="Barbe V."/>
            <person name="Bardou P."/>
            <person name="Bechner M."/>
            <person name="Bellec A."/>
            <person name="Berger A."/>
            <person name="Berges H."/>
            <person name="Bidwell S."/>
            <person name="Bisseling T."/>
            <person name="Choisne N."/>
            <person name="Couloux A."/>
            <person name="Denny R."/>
            <person name="Deshpande S."/>
            <person name="Dai X."/>
            <person name="Doyle J.J."/>
            <person name="Dudez A.M."/>
            <person name="Farmer A.D."/>
            <person name="Fouteau S."/>
            <person name="Franken C."/>
            <person name="Gibelin C."/>
            <person name="Gish J."/>
            <person name="Goldstein S."/>
            <person name="Gonzalez A.J."/>
            <person name="Green P.J."/>
            <person name="Hallab A."/>
            <person name="Hartog M."/>
            <person name="Hua A."/>
            <person name="Humphray S.J."/>
            <person name="Jeong D.H."/>
            <person name="Jing Y."/>
            <person name="Jocker A."/>
            <person name="Kenton S.M."/>
            <person name="Kim D.J."/>
            <person name="Klee K."/>
            <person name="Lai H."/>
            <person name="Lang C."/>
            <person name="Lin S."/>
            <person name="Macmil S.L."/>
            <person name="Magdelenat G."/>
            <person name="Matthews L."/>
            <person name="McCorrison J."/>
            <person name="Monaghan E.L."/>
            <person name="Mun J.H."/>
            <person name="Najar F.Z."/>
            <person name="Nicholson C."/>
            <person name="Noirot C."/>
            <person name="O'Bleness M."/>
            <person name="Paule C.R."/>
            <person name="Poulain J."/>
            <person name="Prion F."/>
            <person name="Qin B."/>
            <person name="Qu C."/>
            <person name="Retzel E.F."/>
            <person name="Riddle C."/>
            <person name="Sallet E."/>
            <person name="Samain S."/>
            <person name="Samson N."/>
            <person name="Sanders I."/>
            <person name="Saurat O."/>
            <person name="Scarpelli C."/>
            <person name="Schiex T."/>
            <person name="Segurens B."/>
            <person name="Severin A.J."/>
            <person name="Sherrier D.J."/>
            <person name="Shi R."/>
            <person name="Sims S."/>
            <person name="Singer S.R."/>
            <person name="Sinharoy S."/>
            <person name="Sterck L."/>
            <person name="Viollet A."/>
            <person name="Wang B.B."/>
            <person name="Wang K."/>
            <person name="Wang M."/>
            <person name="Wang X."/>
            <person name="Warfsmann J."/>
            <person name="Weissenbach J."/>
            <person name="White D.D."/>
            <person name="White J.D."/>
            <person name="Wiley G.B."/>
            <person name="Wincker P."/>
            <person name="Xing Y."/>
            <person name="Yang L."/>
            <person name="Yao Z."/>
            <person name="Ying F."/>
            <person name="Zhai J."/>
            <person name="Zhou L."/>
            <person name="Zuber A."/>
            <person name="Denarie J."/>
            <person name="Dixon R.A."/>
            <person name="May G.D."/>
            <person name="Schwartz D.C."/>
            <person name="Rogers J."/>
            <person name="Quetier F."/>
            <person name="Town C.D."/>
            <person name="Roe B.A."/>
        </authorList>
    </citation>
    <scope>NUCLEOTIDE SEQUENCE [LARGE SCALE GENOMIC DNA]</scope>
    <source>
        <strain evidence="4">A17</strain>
        <strain evidence="5 6">cv. Jemalong A17</strain>
    </source>
</reference>
<dbReference type="FunFam" id="3.30.40.10:FF:000388">
    <property type="entry name" value="Putative RING zinc finger domain superfamily protein"/>
    <property type="match status" value="1"/>
</dbReference>
<reference evidence="4 6" key="2">
    <citation type="journal article" date="2014" name="BMC Genomics">
        <title>An improved genome release (version Mt4.0) for the model legume Medicago truncatula.</title>
        <authorList>
            <person name="Tang H."/>
            <person name="Krishnakumar V."/>
            <person name="Bidwell S."/>
            <person name="Rosen B."/>
            <person name="Chan A."/>
            <person name="Zhou S."/>
            <person name="Gentzbittel L."/>
            <person name="Childs K.L."/>
            <person name="Yandell M."/>
            <person name="Gundlach H."/>
            <person name="Mayer K.F."/>
            <person name="Schwartz D.C."/>
            <person name="Town C.D."/>
        </authorList>
    </citation>
    <scope>GENOME REANNOTATION</scope>
    <source>
        <strain evidence="4">A17</strain>
        <strain evidence="5 6">cv. Jemalong A17</strain>
    </source>
</reference>